<dbReference type="EMBL" id="JAAQTL010000001">
    <property type="protein sequence ID" value="NID14918.1"/>
    <property type="molecule type" value="Genomic_DNA"/>
</dbReference>
<dbReference type="AlphaFoldDB" id="A0A7X5QT36"/>
<dbReference type="GO" id="GO:0016987">
    <property type="term" value="F:sigma factor activity"/>
    <property type="evidence" value="ECO:0007669"/>
    <property type="project" value="UniProtKB-KW"/>
</dbReference>
<dbReference type="GO" id="GO:0003677">
    <property type="term" value="F:DNA binding"/>
    <property type="evidence" value="ECO:0007669"/>
    <property type="project" value="InterPro"/>
</dbReference>
<dbReference type="SUPFAM" id="SSF88946">
    <property type="entry name" value="Sigma2 domain of RNA polymerase sigma factors"/>
    <property type="match status" value="1"/>
</dbReference>
<evidence type="ECO:0000313" key="6">
    <source>
        <dbReference type="EMBL" id="NID14918.1"/>
    </source>
</evidence>
<dbReference type="InterPro" id="IPR036388">
    <property type="entry name" value="WH-like_DNA-bd_sf"/>
</dbReference>
<evidence type="ECO:0000259" key="5">
    <source>
        <dbReference type="Pfam" id="PF08281"/>
    </source>
</evidence>
<sequence>MGRLTVETTLLGTFLDNYEDFRRRLRRRLRSDDLVDDVLQETYLKVERLTPGDASSPVLWEARPRAMESAASPLPANPTAYLFRMALNMAVDQHRSAGRLLTGAEVDELLHGVDDPVDPPTVLASRQDLEALGAALDALTRRQREILIAARVEEQPHTEIASRHGISVRMVGKELKKALETCATKVGRRSIQRFGPGAGDPS</sequence>
<name>A0A7X5QT36_9GAMM</name>
<proteinExistence type="inferred from homology"/>
<keyword evidence="2" id="KW-0805">Transcription regulation</keyword>
<dbReference type="Gene3D" id="1.10.10.10">
    <property type="entry name" value="Winged helix-like DNA-binding domain superfamily/Winged helix DNA-binding domain"/>
    <property type="match status" value="1"/>
</dbReference>
<dbReference type="SUPFAM" id="SSF88659">
    <property type="entry name" value="Sigma3 and sigma4 domains of RNA polymerase sigma factors"/>
    <property type="match status" value="1"/>
</dbReference>
<dbReference type="InterPro" id="IPR013324">
    <property type="entry name" value="RNA_pol_sigma_r3/r4-like"/>
</dbReference>
<keyword evidence="3" id="KW-0731">Sigma factor</keyword>
<dbReference type="InterPro" id="IPR039425">
    <property type="entry name" value="RNA_pol_sigma-70-like"/>
</dbReference>
<organism evidence="6 7">
    <name type="scientific">Luteibacter yeojuensis</name>
    <dbReference type="NCBI Taxonomy" id="345309"/>
    <lineage>
        <taxon>Bacteria</taxon>
        <taxon>Pseudomonadati</taxon>
        <taxon>Pseudomonadota</taxon>
        <taxon>Gammaproteobacteria</taxon>
        <taxon>Lysobacterales</taxon>
        <taxon>Rhodanobacteraceae</taxon>
        <taxon>Luteibacter</taxon>
    </lineage>
</organism>
<evidence type="ECO:0000313" key="7">
    <source>
        <dbReference type="Proteomes" id="UP000518878"/>
    </source>
</evidence>
<dbReference type="Proteomes" id="UP000518878">
    <property type="component" value="Unassembled WGS sequence"/>
</dbReference>
<comment type="similarity">
    <text evidence="1">Belongs to the sigma-70 factor family. ECF subfamily.</text>
</comment>
<evidence type="ECO:0000256" key="3">
    <source>
        <dbReference type="ARBA" id="ARBA00023082"/>
    </source>
</evidence>
<dbReference type="InterPro" id="IPR014284">
    <property type="entry name" value="RNA_pol_sigma-70_dom"/>
</dbReference>
<reference evidence="6 7" key="1">
    <citation type="journal article" date="2006" name="Int. J. Syst. Evol. Microbiol.">
        <title>Dyella yeojuensis sp. nov., isolated from greenhouse soil in Korea.</title>
        <authorList>
            <person name="Kim B.Y."/>
            <person name="Weon H.Y."/>
            <person name="Lee K.H."/>
            <person name="Seok S.J."/>
            <person name="Kwon S.W."/>
            <person name="Go S.J."/>
            <person name="Stackebrandt E."/>
        </authorList>
    </citation>
    <scope>NUCLEOTIDE SEQUENCE [LARGE SCALE GENOMIC DNA]</scope>
    <source>
        <strain evidence="6 7">DSM 17673</strain>
    </source>
</reference>
<keyword evidence="7" id="KW-1185">Reference proteome</keyword>
<dbReference type="NCBIfam" id="TIGR02937">
    <property type="entry name" value="sigma70-ECF"/>
    <property type="match status" value="1"/>
</dbReference>
<gene>
    <name evidence="6" type="ORF">HBF32_05480</name>
</gene>
<comment type="caution">
    <text evidence="6">The sequence shown here is derived from an EMBL/GenBank/DDBJ whole genome shotgun (WGS) entry which is preliminary data.</text>
</comment>
<dbReference type="InterPro" id="IPR013249">
    <property type="entry name" value="RNA_pol_sigma70_r4_t2"/>
</dbReference>
<feature type="domain" description="RNA polymerase sigma factor 70 region 4 type 2" evidence="5">
    <location>
        <begin position="130"/>
        <end position="182"/>
    </location>
</feature>
<evidence type="ECO:0000256" key="2">
    <source>
        <dbReference type="ARBA" id="ARBA00023015"/>
    </source>
</evidence>
<evidence type="ECO:0000256" key="1">
    <source>
        <dbReference type="ARBA" id="ARBA00010641"/>
    </source>
</evidence>
<keyword evidence="4" id="KW-0804">Transcription</keyword>
<dbReference type="InterPro" id="IPR013325">
    <property type="entry name" value="RNA_pol_sigma_r2"/>
</dbReference>
<dbReference type="Pfam" id="PF08281">
    <property type="entry name" value="Sigma70_r4_2"/>
    <property type="match status" value="1"/>
</dbReference>
<evidence type="ECO:0000256" key="4">
    <source>
        <dbReference type="ARBA" id="ARBA00023163"/>
    </source>
</evidence>
<dbReference type="GO" id="GO:0006352">
    <property type="term" value="P:DNA-templated transcription initiation"/>
    <property type="evidence" value="ECO:0007669"/>
    <property type="project" value="InterPro"/>
</dbReference>
<accession>A0A7X5QT36</accession>
<protein>
    <submittedName>
        <fullName evidence="6">RNA polymerase sigma factor</fullName>
    </submittedName>
</protein>
<dbReference type="Gene3D" id="1.10.1740.10">
    <property type="match status" value="1"/>
</dbReference>
<dbReference type="PANTHER" id="PTHR43133">
    <property type="entry name" value="RNA POLYMERASE ECF-TYPE SIGMA FACTO"/>
    <property type="match status" value="1"/>
</dbReference>
<dbReference type="PANTHER" id="PTHR43133:SF63">
    <property type="entry name" value="RNA POLYMERASE SIGMA FACTOR FECI-RELATED"/>
    <property type="match status" value="1"/>
</dbReference>
<dbReference type="RefSeq" id="WP_166698699.1">
    <property type="nucleotide sequence ID" value="NZ_JAAQTL010000001.1"/>
</dbReference>